<evidence type="ECO:0000256" key="2">
    <source>
        <dbReference type="ARBA" id="ARBA00005510"/>
    </source>
</evidence>
<dbReference type="InterPro" id="IPR011598">
    <property type="entry name" value="bHLH_dom"/>
</dbReference>
<comment type="subcellular location">
    <subcellularLocation>
        <location evidence="1">Nucleus</location>
    </subcellularLocation>
</comment>
<dbReference type="GO" id="GO:0046983">
    <property type="term" value="F:protein dimerization activity"/>
    <property type="evidence" value="ECO:0007669"/>
    <property type="project" value="InterPro"/>
</dbReference>
<feature type="domain" description="BHLH" evidence="7">
    <location>
        <begin position="139"/>
        <end position="189"/>
    </location>
</feature>
<dbReference type="Gene3D" id="4.10.280.10">
    <property type="entry name" value="Helix-loop-helix DNA-binding domain"/>
    <property type="match status" value="1"/>
</dbReference>
<reference evidence="8 9" key="1">
    <citation type="submission" date="2023-10" db="EMBL/GenBank/DDBJ databases">
        <title>Chromosome-scale genome assembly provides insights into flower coloration mechanisms of Canna indica.</title>
        <authorList>
            <person name="Li C."/>
        </authorList>
    </citation>
    <scope>NUCLEOTIDE SEQUENCE [LARGE SCALE GENOMIC DNA]</scope>
    <source>
        <tissue evidence="8">Flower</tissue>
    </source>
</reference>
<keyword evidence="9" id="KW-1185">Reference proteome</keyword>
<sequence>MAAFSYQPYHPLLLDPSAAAGAANGLPTAASISSSLLPLPCNNGDLSNNNSGAHQQWCTIVPPASQPQASMERKRKKRDDCTACCDDETKSKSRKQLSKHGGEGGAGAGAGDDKVGDEANPTESALPNGYIHVRARRGQATDSHSLAERVRREKIRERMNLLQGLVPGCDKITGKALMLDEIINYVQSLQSQVEFLSMKLASLNPLLYDLDLDFDGHQMDQTQEKMMSMSQESLPLPSSTVEEVMIRNYTMMKPSAAAAAPILTQSQADPNTMLPHLQLEIDGSSFQQLMAPVDKRQELLDEVVFHSMCHFELPDHN</sequence>
<evidence type="ECO:0000259" key="7">
    <source>
        <dbReference type="PROSITE" id="PS50888"/>
    </source>
</evidence>
<name>A0AAQ3JWW2_9LILI</name>
<dbReference type="SMART" id="SM00353">
    <property type="entry name" value="HLH"/>
    <property type="match status" value="1"/>
</dbReference>
<evidence type="ECO:0000256" key="3">
    <source>
        <dbReference type="ARBA" id="ARBA00023015"/>
    </source>
</evidence>
<proteinExistence type="inferred from homology"/>
<protein>
    <submittedName>
        <fullName evidence="8">Transcription factor bHLH137</fullName>
    </submittedName>
</protein>
<dbReference type="GO" id="GO:0003700">
    <property type="term" value="F:DNA-binding transcription factor activity"/>
    <property type="evidence" value="ECO:0007669"/>
    <property type="project" value="TreeGrafter"/>
</dbReference>
<dbReference type="FunFam" id="4.10.280.10:FF:000002">
    <property type="entry name" value="Basic helix-loop-helix transcription factor"/>
    <property type="match status" value="1"/>
</dbReference>
<organism evidence="8 9">
    <name type="scientific">Canna indica</name>
    <name type="common">Indian-shot</name>
    <dbReference type="NCBI Taxonomy" id="4628"/>
    <lineage>
        <taxon>Eukaryota</taxon>
        <taxon>Viridiplantae</taxon>
        <taxon>Streptophyta</taxon>
        <taxon>Embryophyta</taxon>
        <taxon>Tracheophyta</taxon>
        <taxon>Spermatophyta</taxon>
        <taxon>Magnoliopsida</taxon>
        <taxon>Liliopsida</taxon>
        <taxon>Zingiberales</taxon>
        <taxon>Cannaceae</taxon>
        <taxon>Canna</taxon>
    </lineage>
</organism>
<dbReference type="InterPro" id="IPR024097">
    <property type="entry name" value="bHLH_ZIP_TF"/>
</dbReference>
<keyword evidence="3" id="KW-0805">Transcription regulation</keyword>
<dbReference type="InterPro" id="IPR036638">
    <property type="entry name" value="HLH_DNA-bd_sf"/>
</dbReference>
<keyword evidence="5" id="KW-0539">Nucleus</keyword>
<evidence type="ECO:0000313" key="8">
    <source>
        <dbReference type="EMBL" id="WOK96644.1"/>
    </source>
</evidence>
<evidence type="ECO:0000256" key="6">
    <source>
        <dbReference type="SAM" id="MobiDB-lite"/>
    </source>
</evidence>
<dbReference type="PANTHER" id="PTHR12565:SF184">
    <property type="entry name" value="BHLH TRANSCRIPTION FACTOR"/>
    <property type="match status" value="1"/>
</dbReference>
<dbReference type="PANTHER" id="PTHR12565">
    <property type="entry name" value="STEROL REGULATORY ELEMENT-BINDING PROTEIN"/>
    <property type="match status" value="1"/>
</dbReference>
<gene>
    <name evidence="8" type="ORF">Cni_G05351</name>
</gene>
<evidence type="ECO:0000313" key="9">
    <source>
        <dbReference type="Proteomes" id="UP001327560"/>
    </source>
</evidence>
<dbReference type="CDD" id="cd18919">
    <property type="entry name" value="bHLH_AtBPE_like"/>
    <property type="match status" value="1"/>
</dbReference>
<dbReference type="Pfam" id="PF00010">
    <property type="entry name" value="HLH"/>
    <property type="match status" value="1"/>
</dbReference>
<accession>A0AAQ3JWW2</accession>
<dbReference type="SUPFAM" id="SSF47459">
    <property type="entry name" value="HLH, helix-loop-helix DNA-binding domain"/>
    <property type="match status" value="1"/>
</dbReference>
<dbReference type="Proteomes" id="UP001327560">
    <property type="component" value="Chromosome 2"/>
</dbReference>
<dbReference type="AlphaFoldDB" id="A0AAQ3JWW2"/>
<dbReference type="PROSITE" id="PS50888">
    <property type="entry name" value="BHLH"/>
    <property type="match status" value="1"/>
</dbReference>
<evidence type="ECO:0000256" key="5">
    <source>
        <dbReference type="ARBA" id="ARBA00023242"/>
    </source>
</evidence>
<feature type="region of interest" description="Disordered" evidence="6">
    <location>
        <begin position="63"/>
        <end position="129"/>
    </location>
</feature>
<comment type="similarity">
    <text evidence="2">Belongs to the bHLH protein family.</text>
</comment>
<evidence type="ECO:0000256" key="1">
    <source>
        <dbReference type="ARBA" id="ARBA00004123"/>
    </source>
</evidence>
<keyword evidence="4" id="KW-0804">Transcription</keyword>
<evidence type="ECO:0000256" key="4">
    <source>
        <dbReference type="ARBA" id="ARBA00023163"/>
    </source>
</evidence>
<dbReference type="GO" id="GO:0005634">
    <property type="term" value="C:nucleus"/>
    <property type="evidence" value="ECO:0007669"/>
    <property type="project" value="UniProtKB-SubCell"/>
</dbReference>
<dbReference type="EMBL" id="CP136891">
    <property type="protein sequence ID" value="WOK96644.1"/>
    <property type="molecule type" value="Genomic_DNA"/>
</dbReference>